<keyword evidence="8 13" id="KW-0812">Transmembrane</keyword>
<evidence type="ECO:0000256" key="9">
    <source>
        <dbReference type="ARBA" id="ARBA00022824"/>
    </source>
</evidence>
<dbReference type="EC" id="2.4.1.-" evidence="13"/>
<evidence type="ECO:0000313" key="15">
    <source>
        <dbReference type="Proteomes" id="UP000308549"/>
    </source>
</evidence>
<evidence type="ECO:0000256" key="11">
    <source>
        <dbReference type="ARBA" id="ARBA00023136"/>
    </source>
</evidence>
<proteinExistence type="inferred from homology"/>
<evidence type="ECO:0000256" key="3">
    <source>
        <dbReference type="ARBA" id="ARBA00011071"/>
    </source>
</evidence>
<sequence>HTYLYHLTRIDHRHNFSVYNTVLHLGSASPAQKAGLHIESLAFIPQLFLSVFAIPLVCARRDLAGTMLAQTFAFVTLNKVCTSQYFLWYMVFLPFYLPYSSFIRRPRLGLTALGLWVLGQAAWLQQAYELEFSGKSTFVPGLWVASCAFFLVNCWILGVVVTDVAGVGSRRSEEGSDPAAGGKKKR</sequence>
<dbReference type="GO" id="GO:0005789">
    <property type="term" value="C:endoplasmic reticulum membrane"/>
    <property type="evidence" value="ECO:0007669"/>
    <property type="project" value="UniProtKB-SubCell"/>
</dbReference>
<dbReference type="OrthoDB" id="1741594at2759"/>
<comment type="caution">
    <text evidence="14">The sequence shown here is derived from an EMBL/GenBank/DDBJ whole genome shotgun (WGS) entry which is preliminary data.</text>
</comment>
<dbReference type="Proteomes" id="UP000308549">
    <property type="component" value="Unassembled WGS sequence"/>
</dbReference>
<gene>
    <name evidence="14" type="ORF">B0A50_08802</name>
</gene>
<dbReference type="PANTHER" id="PTHR12886:SF0">
    <property type="entry name" value="GPI MANNOSYLTRANSFERASE 1"/>
    <property type="match status" value="1"/>
</dbReference>
<keyword evidence="7 13" id="KW-0808">Transferase</keyword>
<accession>A0A4U0TJ15</accession>
<protein>
    <recommendedName>
        <fullName evidence="4 13">GPI mannosyltransferase 1</fullName>
        <ecNumber evidence="13">2.4.1.-</ecNumber>
    </recommendedName>
    <alternativeName>
        <fullName evidence="13">GPI mannosyltransferase I</fullName>
    </alternativeName>
</protein>
<evidence type="ECO:0000256" key="12">
    <source>
        <dbReference type="ARBA" id="ARBA00025399"/>
    </source>
</evidence>
<evidence type="ECO:0000256" key="5">
    <source>
        <dbReference type="ARBA" id="ARBA00022502"/>
    </source>
</evidence>
<name>A0A4U0TJ15_9PEZI</name>
<dbReference type="GO" id="GO:0006506">
    <property type="term" value="P:GPI anchor biosynthetic process"/>
    <property type="evidence" value="ECO:0007669"/>
    <property type="project" value="UniProtKB-UniPathway"/>
</dbReference>
<evidence type="ECO:0000256" key="2">
    <source>
        <dbReference type="ARBA" id="ARBA00004687"/>
    </source>
</evidence>
<keyword evidence="9 13" id="KW-0256">Endoplasmic reticulum</keyword>
<dbReference type="GO" id="GO:0004376">
    <property type="term" value="F:GPI mannosyltransferase activity"/>
    <property type="evidence" value="ECO:0007669"/>
    <property type="project" value="InterPro"/>
</dbReference>
<feature type="transmembrane region" description="Helical" evidence="13">
    <location>
        <begin position="85"/>
        <end position="103"/>
    </location>
</feature>
<comment type="function">
    <text evidence="12 13">Mannosyltransferase involved in glycosylphosphatidylinositol-anchor biosynthesis. Transfers the first alpha-1,4-mannose to GlcN-acyl-PI during GPI precursor assembly. Required for cell wall integrity.</text>
</comment>
<evidence type="ECO:0000256" key="13">
    <source>
        <dbReference type="RuleBase" id="RU365064"/>
    </source>
</evidence>
<organism evidence="14 15">
    <name type="scientific">Salinomyces thailandicus</name>
    <dbReference type="NCBI Taxonomy" id="706561"/>
    <lineage>
        <taxon>Eukaryota</taxon>
        <taxon>Fungi</taxon>
        <taxon>Dikarya</taxon>
        <taxon>Ascomycota</taxon>
        <taxon>Pezizomycotina</taxon>
        <taxon>Dothideomycetes</taxon>
        <taxon>Dothideomycetidae</taxon>
        <taxon>Mycosphaerellales</taxon>
        <taxon>Teratosphaeriaceae</taxon>
        <taxon>Salinomyces</taxon>
    </lineage>
</organism>
<dbReference type="InterPro" id="IPR007704">
    <property type="entry name" value="PIG-M"/>
</dbReference>
<keyword evidence="6 13" id="KW-0328">Glycosyltransferase</keyword>
<evidence type="ECO:0000256" key="6">
    <source>
        <dbReference type="ARBA" id="ARBA00022676"/>
    </source>
</evidence>
<evidence type="ECO:0000256" key="7">
    <source>
        <dbReference type="ARBA" id="ARBA00022679"/>
    </source>
</evidence>
<dbReference type="GO" id="GO:1990529">
    <property type="term" value="C:glycosylphosphatidylinositol-mannosyltransferase I complex"/>
    <property type="evidence" value="ECO:0007669"/>
    <property type="project" value="TreeGrafter"/>
</dbReference>
<feature type="non-terminal residue" evidence="14">
    <location>
        <position position="1"/>
    </location>
</feature>
<keyword evidence="10 13" id="KW-1133">Transmembrane helix</keyword>
<comment type="caution">
    <text evidence="13">Lacks conserved residue(s) required for the propagation of feature annotation.</text>
</comment>
<comment type="similarity">
    <text evidence="3 13">Belongs to the PIGM family.</text>
</comment>
<dbReference type="AlphaFoldDB" id="A0A4U0TJ15"/>
<evidence type="ECO:0000256" key="8">
    <source>
        <dbReference type="ARBA" id="ARBA00022692"/>
    </source>
</evidence>
<dbReference type="Pfam" id="PF05007">
    <property type="entry name" value="Mannosyl_trans"/>
    <property type="match status" value="1"/>
</dbReference>
<dbReference type="UniPathway" id="UPA00196"/>
<keyword evidence="11 13" id="KW-0472">Membrane</keyword>
<dbReference type="EMBL" id="NAJL01000116">
    <property type="protein sequence ID" value="TKA21652.1"/>
    <property type="molecule type" value="Genomic_DNA"/>
</dbReference>
<evidence type="ECO:0000313" key="14">
    <source>
        <dbReference type="EMBL" id="TKA21652.1"/>
    </source>
</evidence>
<keyword evidence="5 13" id="KW-0337">GPI-anchor biosynthesis</keyword>
<reference evidence="14 15" key="1">
    <citation type="submission" date="2017-03" db="EMBL/GenBank/DDBJ databases">
        <title>Genomes of endolithic fungi from Antarctica.</title>
        <authorList>
            <person name="Coleine C."/>
            <person name="Masonjones S."/>
            <person name="Stajich J.E."/>
        </authorList>
    </citation>
    <scope>NUCLEOTIDE SEQUENCE [LARGE SCALE GENOMIC DNA]</scope>
    <source>
        <strain evidence="14 15">CCFEE 6315</strain>
    </source>
</reference>
<comment type="subcellular location">
    <subcellularLocation>
        <location evidence="1 13">Endoplasmic reticulum membrane</location>
        <topology evidence="1 13">Multi-pass membrane protein</topology>
    </subcellularLocation>
</comment>
<comment type="pathway">
    <text evidence="2 13">Glycolipid biosynthesis; glycosylphosphatidylinositol-anchor biosynthesis.</text>
</comment>
<dbReference type="PANTHER" id="PTHR12886">
    <property type="entry name" value="PIG-M MANNOSYLTRANSFERASE"/>
    <property type="match status" value="1"/>
</dbReference>
<evidence type="ECO:0000256" key="10">
    <source>
        <dbReference type="ARBA" id="ARBA00022989"/>
    </source>
</evidence>
<evidence type="ECO:0000256" key="1">
    <source>
        <dbReference type="ARBA" id="ARBA00004477"/>
    </source>
</evidence>
<feature type="transmembrane region" description="Helical" evidence="13">
    <location>
        <begin position="140"/>
        <end position="161"/>
    </location>
</feature>
<dbReference type="GO" id="GO:0051751">
    <property type="term" value="F:alpha-1,4-mannosyltransferase activity"/>
    <property type="evidence" value="ECO:0007669"/>
    <property type="project" value="InterPro"/>
</dbReference>
<keyword evidence="15" id="KW-1185">Reference proteome</keyword>
<evidence type="ECO:0000256" key="4">
    <source>
        <dbReference type="ARBA" id="ARBA00013797"/>
    </source>
</evidence>